<dbReference type="Proteomes" id="UP000051739">
    <property type="component" value="Unassembled WGS sequence"/>
</dbReference>
<dbReference type="PATRIC" id="fig|1423749.3.peg.552"/>
<gene>
    <name evidence="1" type="ORF">FC60_GL000548</name>
</gene>
<protein>
    <submittedName>
        <fullName evidence="1">Uncharacterized protein</fullName>
    </submittedName>
</protein>
<sequence>MPPMMEQIGNEDGQLYAVFESGGRRYRDKYGVGVDRILTFDLTTLLNNEVTR</sequence>
<accession>A0A0R1V7W1</accession>
<reference evidence="1 2" key="1">
    <citation type="journal article" date="2015" name="Genome Announc.">
        <title>Expanding the biotechnology potential of lactobacilli through comparative genomics of 213 strains and associated genera.</title>
        <authorList>
            <person name="Sun Z."/>
            <person name="Harris H.M."/>
            <person name="McCann A."/>
            <person name="Guo C."/>
            <person name="Argimon S."/>
            <person name="Zhang W."/>
            <person name="Yang X."/>
            <person name="Jeffery I.B."/>
            <person name="Cooney J.C."/>
            <person name="Kagawa T.F."/>
            <person name="Liu W."/>
            <person name="Song Y."/>
            <person name="Salvetti E."/>
            <person name="Wrobel A."/>
            <person name="Rasinkangas P."/>
            <person name="Parkhill J."/>
            <person name="Rea M.C."/>
            <person name="O'Sullivan O."/>
            <person name="Ritari J."/>
            <person name="Douillard F.P."/>
            <person name="Paul Ross R."/>
            <person name="Yang R."/>
            <person name="Briner A.E."/>
            <person name="Felis G.E."/>
            <person name="de Vos W.M."/>
            <person name="Barrangou R."/>
            <person name="Klaenhammer T.R."/>
            <person name="Caufield P.W."/>
            <person name="Cui Y."/>
            <person name="Zhang H."/>
            <person name="O'Toole P.W."/>
        </authorList>
    </citation>
    <scope>NUCLEOTIDE SEQUENCE [LARGE SCALE GENOMIC DNA]</scope>
    <source>
        <strain evidence="1 2">DSM 16045</strain>
    </source>
</reference>
<organism evidence="1 2">
    <name type="scientific">Limosilactobacillus gastricus DSM 16045</name>
    <dbReference type="NCBI Taxonomy" id="1423749"/>
    <lineage>
        <taxon>Bacteria</taxon>
        <taxon>Bacillati</taxon>
        <taxon>Bacillota</taxon>
        <taxon>Bacilli</taxon>
        <taxon>Lactobacillales</taxon>
        <taxon>Lactobacillaceae</taxon>
        <taxon>Limosilactobacillus</taxon>
    </lineage>
</organism>
<evidence type="ECO:0000313" key="1">
    <source>
        <dbReference type="EMBL" id="KRM01617.1"/>
    </source>
</evidence>
<keyword evidence="2" id="KW-1185">Reference proteome</keyword>
<dbReference type="AlphaFoldDB" id="A0A0R1V7W1"/>
<comment type="caution">
    <text evidence="1">The sequence shown here is derived from an EMBL/GenBank/DDBJ whole genome shotgun (WGS) entry which is preliminary data.</text>
</comment>
<name>A0A0R1V7W1_9LACO</name>
<evidence type="ECO:0000313" key="2">
    <source>
        <dbReference type="Proteomes" id="UP000051739"/>
    </source>
</evidence>
<proteinExistence type="predicted"/>
<dbReference type="EMBL" id="AZFN01000016">
    <property type="protein sequence ID" value="KRM01617.1"/>
    <property type="molecule type" value="Genomic_DNA"/>
</dbReference>